<name>A0A0L1JSC0_9RHOB</name>
<proteinExistence type="predicted"/>
<dbReference type="EMBL" id="AQQZ01000002">
    <property type="protein sequence ID" value="KNG94636.1"/>
    <property type="molecule type" value="Genomic_DNA"/>
</dbReference>
<reference evidence="1 2" key="1">
    <citation type="journal article" date="2015" name="Int. J. Syst. Evol. Microbiol.">
        <title>Aestuariivita atlantica sp. nov., isolated from deep sea sediment of the Atlantic Ocean.</title>
        <authorList>
            <person name="Li G."/>
            <person name="Lai Q."/>
            <person name="Du Y."/>
            <person name="Liu X."/>
            <person name="Sun F."/>
            <person name="Shao Z."/>
        </authorList>
    </citation>
    <scope>NUCLEOTIDE SEQUENCE [LARGE SCALE GENOMIC DNA]</scope>
    <source>
        <strain evidence="1 2">22II-S11-z3</strain>
    </source>
</reference>
<keyword evidence="2" id="KW-1185">Reference proteome</keyword>
<protein>
    <submittedName>
        <fullName evidence="1">Uncharacterized protein</fullName>
    </submittedName>
</protein>
<dbReference type="Gene3D" id="6.20.350.10">
    <property type="match status" value="1"/>
</dbReference>
<accession>A0A0L1JSC0</accession>
<comment type="caution">
    <text evidence="1">The sequence shown here is derived from an EMBL/GenBank/DDBJ whole genome shotgun (WGS) entry which is preliminary data.</text>
</comment>
<organism evidence="1 2">
    <name type="scientific">Pseudaestuariivita atlantica</name>
    <dbReference type="NCBI Taxonomy" id="1317121"/>
    <lineage>
        <taxon>Bacteria</taxon>
        <taxon>Pseudomonadati</taxon>
        <taxon>Pseudomonadota</taxon>
        <taxon>Alphaproteobacteria</taxon>
        <taxon>Rhodobacterales</taxon>
        <taxon>Paracoccaceae</taxon>
        <taxon>Pseudaestuariivita</taxon>
    </lineage>
</organism>
<dbReference type="Proteomes" id="UP000036938">
    <property type="component" value="Unassembled WGS sequence"/>
</dbReference>
<sequence>MLAAMEAENRIEFVDFDGLQCANVGETSDRLEQIECKLRVTAIVVATGKDEVNATIAMRLRLLQRERLILKAPIFVRSDARRSVAPEAIDHLNAGIIYFGGRTRSRMDMRMSALFDDIGRAVHESWVKGQIMRGENPSKWVNMSAAQRQSSVRAAMFLPEIYRVMGLVPDANAAQASMRISSPVAQHLLDTVAGFTALHRTEHDRWRSEKAADGYKLAVGAQRDDEKKLHPSLAAFDLLPIDEQNKDLDVLKTIIDNAPKLNKAFALWPQWRKRVRVSVMGPIRGASPYLSELPTILEKLVADQSLPIECLSLEVLTPDAPGFDTEAATALLDSWRRLSNRPGDLLRLRILTKARLDTEAIAAKNLRHDAVEEANAALSRAARGRDRMIDLRPLGASDVDILSTSKTFADGIETANAHIIDLADICIFGGADRPQSHSSRAAKTAATKKKTIVTIDASGVAKVSPARQES</sequence>
<evidence type="ECO:0000313" key="2">
    <source>
        <dbReference type="Proteomes" id="UP000036938"/>
    </source>
</evidence>
<gene>
    <name evidence="1" type="ORF">ATO11_04330</name>
</gene>
<dbReference type="AlphaFoldDB" id="A0A0L1JSC0"/>
<evidence type="ECO:0000313" key="1">
    <source>
        <dbReference type="EMBL" id="KNG94636.1"/>
    </source>
</evidence>